<name>A0A1W1VY35_9FIRM</name>
<dbReference type="EC" id="2.5.1.120" evidence="6"/>
<dbReference type="CDD" id="cd01335">
    <property type="entry name" value="Radical_SAM"/>
    <property type="match status" value="1"/>
</dbReference>
<evidence type="ECO:0000259" key="9">
    <source>
        <dbReference type="PROSITE" id="PS51918"/>
    </source>
</evidence>
<dbReference type="AlphaFoldDB" id="A0A1W1VY35"/>
<keyword evidence="2 6" id="KW-0949">S-adenosyl-L-methionine</keyword>
<comment type="cofactor">
    <cofactor evidence="6 7">
        <name>[4Fe-4S] cluster</name>
        <dbReference type="ChEBI" id="CHEBI:49883"/>
    </cofactor>
    <text evidence="6 7">Binds 1 [4Fe-4S] cluster. The cluster is coordinated with 3 cysteines and an exchangeable S-adenosyl-L-methionine.</text>
</comment>
<dbReference type="SUPFAM" id="SSF102114">
    <property type="entry name" value="Radical SAM enzymes"/>
    <property type="match status" value="1"/>
</dbReference>
<keyword evidence="11" id="KW-1185">Reference proteome</keyword>
<dbReference type="Proteomes" id="UP000192569">
    <property type="component" value="Chromosome I"/>
</dbReference>
<dbReference type="SFLD" id="SFLDF00342">
    <property type="entry name" value="cyclic_dehypoxanthine_futalosi"/>
    <property type="match status" value="1"/>
</dbReference>
<dbReference type="STRING" id="698762.SAMN00808754_2229"/>
<dbReference type="InterPro" id="IPR022432">
    <property type="entry name" value="MqnE"/>
</dbReference>
<feature type="binding site" evidence="6 7">
    <location>
        <position position="71"/>
    </location>
    <ligand>
        <name>[4Fe-4S] cluster</name>
        <dbReference type="ChEBI" id="CHEBI:49883"/>
        <note>4Fe-4S-S-AdoMet</note>
    </ligand>
</feature>
<dbReference type="NCBIfam" id="TIGR00423">
    <property type="entry name" value="CofH family radical SAM protein"/>
    <property type="match status" value="1"/>
</dbReference>
<keyword evidence="6" id="KW-0474">Menaquinone biosynthesis</keyword>
<dbReference type="SFLD" id="SFLDS00029">
    <property type="entry name" value="Radical_SAM"/>
    <property type="match status" value="1"/>
</dbReference>
<evidence type="ECO:0000256" key="3">
    <source>
        <dbReference type="ARBA" id="ARBA00022723"/>
    </source>
</evidence>
<evidence type="ECO:0000256" key="2">
    <source>
        <dbReference type="ARBA" id="ARBA00022691"/>
    </source>
</evidence>
<feature type="binding site" evidence="6 7">
    <location>
        <position position="78"/>
    </location>
    <ligand>
        <name>[4Fe-4S] cluster</name>
        <dbReference type="ChEBI" id="CHEBI:49883"/>
        <note>4Fe-4S-S-AdoMet</note>
    </ligand>
</feature>
<comment type="similarity">
    <text evidence="6">Belongs to the radical SAM superfamily. MqnE family.</text>
</comment>
<organism evidence="10 11">
    <name type="scientific">Thermanaeromonas toyohensis ToBE</name>
    <dbReference type="NCBI Taxonomy" id="698762"/>
    <lineage>
        <taxon>Bacteria</taxon>
        <taxon>Bacillati</taxon>
        <taxon>Bacillota</taxon>
        <taxon>Clostridia</taxon>
        <taxon>Neomoorellales</taxon>
        <taxon>Neomoorellaceae</taxon>
        <taxon>Thermanaeromonas</taxon>
    </lineage>
</organism>
<dbReference type="UniPathway" id="UPA00079"/>
<gene>
    <name evidence="6" type="primary">mqnE</name>
    <name evidence="10" type="ORF">SAMN00808754_2229</name>
</gene>
<dbReference type="InterPro" id="IPR013785">
    <property type="entry name" value="Aldolase_TIM"/>
</dbReference>
<dbReference type="OrthoDB" id="9802027at2"/>
<dbReference type="InterPro" id="IPR020050">
    <property type="entry name" value="FO_synthase_su2"/>
</dbReference>
<feature type="domain" description="Radical SAM core" evidence="9">
    <location>
        <begin position="57"/>
        <end position="290"/>
    </location>
</feature>
<dbReference type="PIRSF" id="PIRSF004762">
    <property type="entry name" value="CHP00423"/>
    <property type="match status" value="1"/>
</dbReference>
<dbReference type="GO" id="GO:0051539">
    <property type="term" value="F:4 iron, 4 sulfur cluster binding"/>
    <property type="evidence" value="ECO:0007669"/>
    <property type="project" value="UniProtKB-KW"/>
</dbReference>
<evidence type="ECO:0000313" key="10">
    <source>
        <dbReference type="EMBL" id="SMB98258.1"/>
    </source>
</evidence>
<dbReference type="SFLD" id="SFLDG01389">
    <property type="entry name" value="menaquinone_synthsis_involved"/>
    <property type="match status" value="1"/>
</dbReference>
<dbReference type="InterPro" id="IPR006638">
    <property type="entry name" value="Elp3/MiaA/NifB-like_rSAM"/>
</dbReference>
<dbReference type="InterPro" id="IPR058240">
    <property type="entry name" value="rSAM_sf"/>
</dbReference>
<dbReference type="Pfam" id="PF19288">
    <property type="entry name" value="CofH_C"/>
    <property type="match status" value="1"/>
</dbReference>
<dbReference type="EMBL" id="LT838272">
    <property type="protein sequence ID" value="SMB98258.1"/>
    <property type="molecule type" value="Genomic_DNA"/>
</dbReference>
<evidence type="ECO:0000256" key="6">
    <source>
        <dbReference type="HAMAP-Rule" id="MF_00993"/>
    </source>
</evidence>
<dbReference type="PROSITE" id="PS51918">
    <property type="entry name" value="RADICAL_SAM"/>
    <property type="match status" value="1"/>
</dbReference>
<dbReference type="SFLD" id="SFLDG01388">
    <property type="entry name" value="7_8-didemethyl-8-hydroxy-5-dea"/>
    <property type="match status" value="1"/>
</dbReference>
<keyword evidence="6" id="KW-0808">Transferase</keyword>
<keyword evidence="1 6" id="KW-0004">4Fe-4S</keyword>
<dbReference type="InterPro" id="IPR045567">
    <property type="entry name" value="CofH/MnqC-like_C"/>
</dbReference>
<evidence type="ECO:0000313" key="11">
    <source>
        <dbReference type="Proteomes" id="UP000192569"/>
    </source>
</evidence>
<dbReference type="GO" id="GO:0044689">
    <property type="term" value="F:7,8-didemethyl-8-hydroxy-5-deazariboflavin synthase activity"/>
    <property type="evidence" value="ECO:0007669"/>
    <property type="project" value="TreeGrafter"/>
</dbReference>
<feature type="binding site" evidence="8">
    <location>
        <position position="183"/>
    </location>
    <ligand>
        <name>S-adenosyl-L-methionine</name>
        <dbReference type="ChEBI" id="CHEBI:59789"/>
    </ligand>
</feature>
<dbReference type="Pfam" id="PF04055">
    <property type="entry name" value="Radical_SAM"/>
    <property type="match status" value="1"/>
</dbReference>
<keyword evidence="3 6" id="KW-0479">Metal-binding</keyword>
<feature type="binding site" evidence="6 7">
    <location>
        <position position="75"/>
    </location>
    <ligand>
        <name>[4Fe-4S] cluster</name>
        <dbReference type="ChEBI" id="CHEBI:49883"/>
        <note>4Fe-4S-S-AdoMet</note>
    </ligand>
</feature>
<evidence type="ECO:0000256" key="4">
    <source>
        <dbReference type="ARBA" id="ARBA00023004"/>
    </source>
</evidence>
<evidence type="ECO:0000256" key="8">
    <source>
        <dbReference type="PIRSR" id="PIRSR004762-2"/>
    </source>
</evidence>
<dbReference type="NCBIfam" id="TIGR03700">
    <property type="entry name" value="mena_SCO4494"/>
    <property type="match status" value="1"/>
</dbReference>
<dbReference type="GO" id="GO:0005506">
    <property type="term" value="F:iron ion binding"/>
    <property type="evidence" value="ECO:0007669"/>
    <property type="project" value="UniProtKB-UniRule"/>
</dbReference>
<dbReference type="SFLD" id="SFLDF00343">
    <property type="entry name" value="aminofutalosine_synthase_(mqnE"/>
    <property type="match status" value="1"/>
</dbReference>
<keyword evidence="5 6" id="KW-0411">Iron-sulfur</keyword>
<keyword evidence="4 6" id="KW-0408">Iron</keyword>
<dbReference type="RefSeq" id="WP_084665788.1">
    <property type="nucleotide sequence ID" value="NZ_LT838272.1"/>
</dbReference>
<proteinExistence type="inferred from homology"/>
<dbReference type="GO" id="GO:0102573">
    <property type="term" value="F:aminodeoxyfutalosine synthase activity"/>
    <property type="evidence" value="ECO:0007669"/>
    <property type="project" value="UniProtKB-EC"/>
</dbReference>
<protein>
    <recommendedName>
        <fullName evidence="6">Aminodeoxyfutalosine synthase</fullName>
        <shortName evidence="6">AFL synthase</shortName>
        <shortName evidence="6">Aminofutalosine synthase</shortName>
        <ecNumber evidence="6">2.5.1.120</ecNumber>
    </recommendedName>
    <alternativeName>
        <fullName evidence="6">Menaquinone biosynthetic enzyme MqnE</fullName>
    </alternativeName>
</protein>
<dbReference type="PANTHER" id="PTHR43076">
    <property type="entry name" value="FO SYNTHASE (COFH)"/>
    <property type="match status" value="1"/>
</dbReference>
<dbReference type="PANTHER" id="PTHR43076:SF7">
    <property type="entry name" value="AMINODEOXYFUTALOSINE SYNTHASE"/>
    <property type="match status" value="1"/>
</dbReference>
<evidence type="ECO:0000256" key="5">
    <source>
        <dbReference type="ARBA" id="ARBA00023014"/>
    </source>
</evidence>
<accession>A0A1W1VY35</accession>
<dbReference type="InterPro" id="IPR007197">
    <property type="entry name" value="rSAM"/>
</dbReference>
<evidence type="ECO:0000256" key="1">
    <source>
        <dbReference type="ARBA" id="ARBA00022485"/>
    </source>
</evidence>
<dbReference type="SMART" id="SM00729">
    <property type="entry name" value="Elp3"/>
    <property type="match status" value="1"/>
</dbReference>
<dbReference type="SFLD" id="SFLDG01064">
    <property type="entry name" value="F420__menaquinone_cofactor_bio"/>
    <property type="match status" value="1"/>
</dbReference>
<comment type="function">
    <text evidence="6">Radical SAM enzyme that catalyzes the addition of the adenosyl radical to the double bond of 3-[(1-carboxyvinyl)oxy]benzoate, leading to aminodeoxyfutalosine (AFL), a key intermediate in the formation of menaquinone (MK, vitamin K2) from chorismate.</text>
</comment>
<dbReference type="InterPro" id="IPR034405">
    <property type="entry name" value="F420"/>
</dbReference>
<feature type="binding site" evidence="8">
    <location>
        <position position="77"/>
    </location>
    <ligand>
        <name>S-adenosyl-L-methionine</name>
        <dbReference type="ChEBI" id="CHEBI:59789"/>
    </ligand>
</feature>
<evidence type="ECO:0000256" key="7">
    <source>
        <dbReference type="PIRSR" id="PIRSR004762-1"/>
    </source>
</evidence>
<dbReference type="Gene3D" id="3.20.20.70">
    <property type="entry name" value="Aldolase class I"/>
    <property type="match status" value="1"/>
</dbReference>
<comment type="pathway">
    <text evidence="6">Quinol/quinone metabolism; menaquinone biosynthesis.</text>
</comment>
<comment type="catalytic activity">
    <reaction evidence="6">
        <text>3-[(1-carboxyvinyl)-oxy]benzoate + S-adenosyl-L-methionine + H2O = 6-amino-6-deoxyfutalosine + hydrogencarbonate + L-methionine + H(+)</text>
        <dbReference type="Rhea" id="RHEA:33075"/>
        <dbReference type="ChEBI" id="CHEBI:15377"/>
        <dbReference type="ChEBI" id="CHEBI:15378"/>
        <dbReference type="ChEBI" id="CHEBI:17544"/>
        <dbReference type="ChEBI" id="CHEBI:57844"/>
        <dbReference type="ChEBI" id="CHEBI:59789"/>
        <dbReference type="ChEBI" id="CHEBI:64286"/>
        <dbReference type="ChEBI" id="CHEBI:76981"/>
        <dbReference type="EC" id="2.5.1.120"/>
    </reaction>
</comment>
<reference evidence="10 11" key="1">
    <citation type="submission" date="2017-04" db="EMBL/GenBank/DDBJ databases">
        <authorList>
            <person name="Afonso C.L."/>
            <person name="Miller P.J."/>
            <person name="Scott M.A."/>
            <person name="Spackman E."/>
            <person name="Goraichik I."/>
            <person name="Dimitrov K.M."/>
            <person name="Suarez D.L."/>
            <person name="Swayne D.E."/>
        </authorList>
    </citation>
    <scope>NUCLEOTIDE SEQUENCE [LARGE SCALE GENOMIC DNA]</scope>
    <source>
        <strain evidence="10 11">ToBE</strain>
    </source>
</reference>
<sequence>MLKEAVLKGPLGDIAEKVFQGERLSREDGIRLMESNDLLALGFLADFVRRRKVGDEVYFINNAHINYTNICRNLCRFCAFGRPAGAEGAYTLTLEEIAQKARRYREYNPTEIHIVGGLNPALPFSYYEDMLRTIKEILPNAHLQAFDAVEIDFLSEISGFSVEEVLLRLKKAGLGSLPGGGAEIFNPAIRKEICPRKISGERWLKVHATAHKLGLRSNATMLYGHIESLADRVDHLLALRKQQDETGGFMAFIPLPFHPANTQLAHLPPTTGYDDLKTLAVSRLLLDNFDHIKAFWIMLTPKVAQIALHFGVDDLDGTVREEHIAHDAGAETPQYHPAEEFLRLIREAGRIPVERDTLYNVVRRY</sequence>
<dbReference type="HAMAP" id="MF_00993">
    <property type="entry name" value="MqnE"/>
    <property type="match status" value="1"/>
</dbReference>
<dbReference type="GO" id="GO:0009234">
    <property type="term" value="P:menaquinone biosynthetic process"/>
    <property type="evidence" value="ECO:0007669"/>
    <property type="project" value="UniProtKB-UniRule"/>
</dbReference>